<keyword evidence="2" id="KW-1185">Reference proteome</keyword>
<dbReference type="EMBL" id="JBEUSY010000410">
    <property type="protein sequence ID" value="KAL1234415.1"/>
    <property type="molecule type" value="Genomic_DNA"/>
</dbReference>
<sequence length="73" mass="8086">MITVNSFGLRCTRGRFSRLASSLSVLSSGRSAGQSDLFRLALGCGARNCARSAVYRHVFHAFYRHESRIYASV</sequence>
<evidence type="ECO:0000313" key="2">
    <source>
        <dbReference type="Proteomes" id="UP001558632"/>
    </source>
</evidence>
<gene>
    <name evidence="1" type="ORF">TSPI_04894</name>
</gene>
<evidence type="ECO:0000313" key="1">
    <source>
        <dbReference type="EMBL" id="KAL1234415.1"/>
    </source>
</evidence>
<dbReference type="Proteomes" id="UP001558632">
    <property type="component" value="Unassembled WGS sequence"/>
</dbReference>
<protein>
    <submittedName>
        <fullName evidence="1">Replicase polyprotein 1ab</fullName>
    </submittedName>
</protein>
<organism evidence="1 2">
    <name type="scientific">Trichinella spiralis</name>
    <name type="common">Trichina worm</name>
    <dbReference type="NCBI Taxonomy" id="6334"/>
    <lineage>
        <taxon>Eukaryota</taxon>
        <taxon>Metazoa</taxon>
        <taxon>Ecdysozoa</taxon>
        <taxon>Nematoda</taxon>
        <taxon>Enoplea</taxon>
        <taxon>Dorylaimia</taxon>
        <taxon>Trichinellida</taxon>
        <taxon>Trichinellidae</taxon>
        <taxon>Trichinella</taxon>
    </lineage>
</organism>
<accession>A0ABR3KBN2</accession>
<reference evidence="1 2" key="1">
    <citation type="submission" date="2024-07" db="EMBL/GenBank/DDBJ databases">
        <title>Enhanced genomic and transcriptomic resources for Trichinella pseudospiralis and T. spiralis underpin the discovery of pronounced molecular differences between stages and species.</title>
        <authorList>
            <person name="Pasi K.K."/>
            <person name="La Rosa G."/>
            <person name="Gomez-Morales M.A."/>
            <person name="Tosini F."/>
            <person name="Sumanam S."/>
            <person name="Young N.D."/>
            <person name="Chang B.C."/>
            <person name="Robin G.B."/>
        </authorList>
    </citation>
    <scope>NUCLEOTIDE SEQUENCE [LARGE SCALE GENOMIC DNA]</scope>
    <source>
        <strain evidence="1">ISS534</strain>
    </source>
</reference>
<comment type="caution">
    <text evidence="1">The sequence shown here is derived from an EMBL/GenBank/DDBJ whole genome shotgun (WGS) entry which is preliminary data.</text>
</comment>
<proteinExistence type="predicted"/>
<name>A0ABR3KBN2_TRISP</name>